<evidence type="ECO:0000313" key="2">
    <source>
        <dbReference type="EMBL" id="TWH77460.1"/>
    </source>
</evidence>
<feature type="region of interest" description="Disordered" evidence="1">
    <location>
        <begin position="1"/>
        <end position="22"/>
    </location>
</feature>
<protein>
    <submittedName>
        <fullName evidence="2">Uncharacterized protein</fullName>
    </submittedName>
</protein>
<evidence type="ECO:0000313" key="3">
    <source>
        <dbReference type="Proteomes" id="UP000319627"/>
    </source>
</evidence>
<reference evidence="2 3" key="1">
    <citation type="submission" date="2019-07" db="EMBL/GenBank/DDBJ databases">
        <title>Genomic Encyclopedia of Type Strains, Phase I: the one thousand microbial genomes (KMG-I) project.</title>
        <authorList>
            <person name="Kyrpides N."/>
        </authorList>
    </citation>
    <scope>NUCLEOTIDE SEQUENCE [LARGE SCALE GENOMIC DNA]</scope>
    <source>
        <strain evidence="2 3">DSM 375</strain>
    </source>
</reference>
<comment type="caution">
    <text evidence="2">The sequence shown here is derived from an EMBL/GenBank/DDBJ whole genome shotgun (WGS) entry which is preliminary data.</text>
</comment>
<accession>A0A562J2V9</accession>
<sequence>MLTPKAISHRVPSSEGTERTLLNTEYNGKQLRVWISSKPGVQPDNAELGETDRVHLAILVNHHEITRKLGDILKKSQTGDAVVVACQTQKTYQTVLKFLGYVRETAPDQGV</sequence>
<dbReference type="RefSeq" id="WP_144570125.1">
    <property type="nucleotide sequence ID" value="NZ_VLKG01000001.1"/>
</dbReference>
<dbReference type="EMBL" id="VLKG01000001">
    <property type="protein sequence ID" value="TWH77460.1"/>
    <property type="molecule type" value="Genomic_DNA"/>
</dbReference>
<gene>
    <name evidence="2" type="ORF">LX59_00377</name>
</gene>
<proteinExistence type="predicted"/>
<organism evidence="2 3">
    <name type="scientific">Azomonas agilis</name>
    <dbReference type="NCBI Taxonomy" id="116849"/>
    <lineage>
        <taxon>Bacteria</taxon>
        <taxon>Pseudomonadati</taxon>
        <taxon>Pseudomonadota</taxon>
        <taxon>Gammaproteobacteria</taxon>
        <taxon>Pseudomonadales</taxon>
        <taxon>Pseudomonadaceae</taxon>
        <taxon>Azomonas</taxon>
    </lineage>
</organism>
<dbReference type="AlphaFoldDB" id="A0A562J2V9"/>
<keyword evidence="3" id="KW-1185">Reference proteome</keyword>
<dbReference type="Proteomes" id="UP000319627">
    <property type="component" value="Unassembled WGS sequence"/>
</dbReference>
<evidence type="ECO:0000256" key="1">
    <source>
        <dbReference type="SAM" id="MobiDB-lite"/>
    </source>
</evidence>
<name>A0A562J2V9_9GAMM</name>